<feature type="compositionally biased region" description="Polar residues" evidence="1">
    <location>
        <begin position="28"/>
        <end position="49"/>
    </location>
</feature>
<dbReference type="AlphaFoldDB" id="A0A1X7TD55"/>
<dbReference type="InParanoid" id="A0A1X7TD55"/>
<proteinExistence type="predicted"/>
<protein>
    <submittedName>
        <fullName evidence="2">Uncharacterized protein</fullName>
    </submittedName>
</protein>
<sequence>PDPGNPDPTYQEPLKALSQAKAVPPSATKPQEYSTPVNTPSTFAPQLSETKPAIDTELIQDTPGYTEVPAHMKKSTGSKKKQETKNQNDPLPLAPNDETEATPDSQLATHQYADLDEIRSRKGRPPPPTVINDVKYSESPGNPGSQSPTEAHSNKNNNNIYDKLGALESSNTYEQPDAVALHLGSIASPDPMYQEPGTLMPPSTPGSRSRSKSPSHLNSLYSEPLDSAQATPIRSRCSITPQRFDSQPAMDSGLVDMPGYTEIPANNRKSTISKRKSEIRSPSVPLPPTPVEEEAKHQYADMGEIRKNKVIAPPIVINDDVIYADVTSVS</sequence>
<accession>A0A1X7TD55</accession>
<evidence type="ECO:0000313" key="2">
    <source>
        <dbReference type="EnsemblMetazoa" id="Aqu2.1.12275_001"/>
    </source>
</evidence>
<feature type="region of interest" description="Disordered" evidence="1">
    <location>
        <begin position="1"/>
        <end position="297"/>
    </location>
</feature>
<evidence type="ECO:0000256" key="1">
    <source>
        <dbReference type="SAM" id="MobiDB-lite"/>
    </source>
</evidence>
<organism evidence="2">
    <name type="scientific">Amphimedon queenslandica</name>
    <name type="common">Sponge</name>
    <dbReference type="NCBI Taxonomy" id="400682"/>
    <lineage>
        <taxon>Eukaryota</taxon>
        <taxon>Metazoa</taxon>
        <taxon>Porifera</taxon>
        <taxon>Demospongiae</taxon>
        <taxon>Heteroscleromorpha</taxon>
        <taxon>Haplosclerida</taxon>
        <taxon>Niphatidae</taxon>
        <taxon>Amphimedon</taxon>
    </lineage>
</organism>
<dbReference type="EnsemblMetazoa" id="Aqu2.1.12275_001">
    <property type="protein sequence ID" value="Aqu2.1.12275_001"/>
    <property type="gene ID" value="Aqu2.1.12275"/>
</dbReference>
<feature type="compositionally biased region" description="Polar residues" evidence="1">
    <location>
        <begin position="228"/>
        <end position="245"/>
    </location>
</feature>
<feature type="compositionally biased region" description="Polar residues" evidence="1">
    <location>
        <begin position="205"/>
        <end position="221"/>
    </location>
</feature>
<feature type="compositionally biased region" description="Polar residues" evidence="1">
    <location>
        <begin position="139"/>
        <end position="160"/>
    </location>
</feature>
<name>A0A1X7TD55_AMPQE</name>
<reference evidence="2" key="1">
    <citation type="submission" date="2017-05" db="UniProtKB">
        <authorList>
            <consortium name="EnsemblMetazoa"/>
        </authorList>
    </citation>
    <scope>IDENTIFICATION</scope>
</reference>